<feature type="compositionally biased region" description="Low complexity" evidence="1">
    <location>
        <begin position="458"/>
        <end position="467"/>
    </location>
</feature>
<evidence type="ECO:0000259" key="2">
    <source>
        <dbReference type="PROSITE" id="PS50853"/>
    </source>
</evidence>
<dbReference type="Proteomes" id="UP000799757">
    <property type="component" value="Unassembled WGS sequence"/>
</dbReference>
<dbReference type="PANTHER" id="PTHR35040:SF7">
    <property type="entry name" value="FIBRONECTIN TYPE-III DOMAIN-CONTAINING PROTEIN-RELATED"/>
    <property type="match status" value="1"/>
</dbReference>
<dbReference type="InterPro" id="IPR036116">
    <property type="entry name" value="FN3_sf"/>
</dbReference>
<dbReference type="EMBL" id="MU001950">
    <property type="protein sequence ID" value="KAF2792903.1"/>
    <property type="molecule type" value="Genomic_DNA"/>
</dbReference>
<gene>
    <name evidence="3" type="ORF">K505DRAFT_350304</name>
</gene>
<dbReference type="InterPro" id="IPR003961">
    <property type="entry name" value="FN3_dom"/>
</dbReference>
<dbReference type="Pfam" id="PF12138">
    <property type="entry name" value="Spherulin4"/>
    <property type="match status" value="1"/>
</dbReference>
<feature type="domain" description="Fibronectin type-III" evidence="2">
    <location>
        <begin position="386"/>
        <end position="473"/>
    </location>
</feature>
<dbReference type="SUPFAM" id="SSF49265">
    <property type="entry name" value="Fibronectin type III"/>
    <property type="match status" value="1"/>
</dbReference>
<dbReference type="CDD" id="cd00063">
    <property type="entry name" value="FN3"/>
    <property type="match status" value="1"/>
</dbReference>
<organism evidence="3 4">
    <name type="scientific">Melanomma pulvis-pyrius CBS 109.77</name>
    <dbReference type="NCBI Taxonomy" id="1314802"/>
    <lineage>
        <taxon>Eukaryota</taxon>
        <taxon>Fungi</taxon>
        <taxon>Dikarya</taxon>
        <taxon>Ascomycota</taxon>
        <taxon>Pezizomycotina</taxon>
        <taxon>Dothideomycetes</taxon>
        <taxon>Pleosporomycetidae</taxon>
        <taxon>Pleosporales</taxon>
        <taxon>Melanommataceae</taxon>
        <taxon>Melanomma</taxon>
    </lineage>
</organism>
<dbReference type="Pfam" id="PF00041">
    <property type="entry name" value="fn3"/>
    <property type="match status" value="1"/>
</dbReference>
<proteinExistence type="predicted"/>
<keyword evidence="4" id="KW-1185">Reference proteome</keyword>
<evidence type="ECO:0000313" key="4">
    <source>
        <dbReference type="Proteomes" id="UP000799757"/>
    </source>
</evidence>
<dbReference type="SMART" id="SM00060">
    <property type="entry name" value="FN3"/>
    <property type="match status" value="1"/>
</dbReference>
<reference evidence="3" key="1">
    <citation type="journal article" date="2020" name="Stud. Mycol.">
        <title>101 Dothideomycetes genomes: a test case for predicting lifestyles and emergence of pathogens.</title>
        <authorList>
            <person name="Haridas S."/>
            <person name="Albert R."/>
            <person name="Binder M."/>
            <person name="Bloem J."/>
            <person name="Labutti K."/>
            <person name="Salamov A."/>
            <person name="Andreopoulos B."/>
            <person name="Baker S."/>
            <person name="Barry K."/>
            <person name="Bills G."/>
            <person name="Bluhm B."/>
            <person name="Cannon C."/>
            <person name="Castanera R."/>
            <person name="Culley D."/>
            <person name="Daum C."/>
            <person name="Ezra D."/>
            <person name="Gonzalez J."/>
            <person name="Henrissat B."/>
            <person name="Kuo A."/>
            <person name="Liang C."/>
            <person name="Lipzen A."/>
            <person name="Lutzoni F."/>
            <person name="Magnuson J."/>
            <person name="Mondo S."/>
            <person name="Nolan M."/>
            <person name="Ohm R."/>
            <person name="Pangilinan J."/>
            <person name="Park H.-J."/>
            <person name="Ramirez L."/>
            <person name="Alfaro M."/>
            <person name="Sun H."/>
            <person name="Tritt A."/>
            <person name="Yoshinaga Y."/>
            <person name="Zwiers L.-H."/>
            <person name="Turgeon B."/>
            <person name="Goodwin S."/>
            <person name="Spatafora J."/>
            <person name="Crous P."/>
            <person name="Grigoriev I."/>
        </authorList>
    </citation>
    <scope>NUCLEOTIDE SEQUENCE</scope>
    <source>
        <strain evidence="3">CBS 109.77</strain>
    </source>
</reference>
<dbReference type="InterPro" id="IPR013783">
    <property type="entry name" value="Ig-like_fold"/>
</dbReference>
<evidence type="ECO:0000313" key="3">
    <source>
        <dbReference type="EMBL" id="KAF2792903.1"/>
    </source>
</evidence>
<dbReference type="PANTHER" id="PTHR35040">
    <property type="match status" value="1"/>
</dbReference>
<dbReference type="InterPro" id="IPR021986">
    <property type="entry name" value="Spherulin4"/>
</dbReference>
<dbReference type="PROSITE" id="PS50853">
    <property type="entry name" value="FN3"/>
    <property type="match status" value="1"/>
</dbReference>
<dbReference type="OrthoDB" id="3771491at2759"/>
<sequence>MFEVPDTAGTKLFLGAISQSGDSTCTILRKRAVSANDCKEQLSKVINGCDTNSISRKYGGVSATKCMAWIVHIDGIRSAVKQLDAPWSCSLLVKEDSLGCACTDVPLPTTPISTAGQQIAVASYIHPLADSDAWARLIKYPKEKVSVLVANVVNGPDTAVNDDWKKVISKAFDNGKKVIGYVRTGYLGVSDKHYKTRLGSTDLADWASQIERDVDMWYQLYPGTIGGIFFDEGWNDCGPSNVYAELYRHINENTKRKYPGAFTVLNPGTTMPKCFENSADTLMTFESSYETYTTKYVPNDWISTDSRKFWHIIYNVPKTEVNRIAALARERGAGLIEITNDVLDNPYDNLPDDAYMQEQMNAVDGGIPPVADPLSFPAGGRPPASPPGGLTVTGFEYTSVGLSWTPVADADGYRVYLDGAAALSLTAAMTRVTIGNLSPGTSKYTFEVTALGGDGSESGKSNSVSSETKTPPTKGKMVVNVKASTSAASTTYQADILVPYAFTRLYVWDSDIGCDFEKSPGWPVNYNTDNYVCTHYMVEGEKLYQFTGKVSSSTINVPWAWTEIPGGVKVEQNGYTYKWTIPIGTSTTDTSKFVIQTEGYGPKTNVFQPCPMLGSGPEGNGRYCA</sequence>
<name>A0A6A6XA58_9PLEO</name>
<accession>A0A6A6XA58</accession>
<dbReference type="Gene3D" id="2.60.40.10">
    <property type="entry name" value="Immunoglobulins"/>
    <property type="match status" value="1"/>
</dbReference>
<evidence type="ECO:0000256" key="1">
    <source>
        <dbReference type="SAM" id="MobiDB-lite"/>
    </source>
</evidence>
<dbReference type="AlphaFoldDB" id="A0A6A6XA58"/>
<feature type="region of interest" description="Disordered" evidence="1">
    <location>
        <begin position="454"/>
        <end position="475"/>
    </location>
</feature>
<protein>
    <recommendedName>
        <fullName evidence="2">Fibronectin type-III domain-containing protein</fullName>
    </recommendedName>
</protein>